<keyword evidence="5" id="KW-1185">Reference proteome</keyword>
<name>A0A8A4ZI27_9MICO</name>
<dbReference type="PANTHER" id="PTHR34512">
    <property type="entry name" value="CELL SURFACE PROTEIN"/>
    <property type="match status" value="1"/>
</dbReference>
<feature type="compositionally biased region" description="Polar residues" evidence="1">
    <location>
        <begin position="403"/>
        <end position="420"/>
    </location>
</feature>
<feature type="region of interest" description="Disordered" evidence="1">
    <location>
        <begin position="401"/>
        <end position="420"/>
    </location>
</feature>
<evidence type="ECO:0000313" key="5">
    <source>
        <dbReference type="Proteomes" id="UP000663937"/>
    </source>
</evidence>
<dbReference type="Gene3D" id="2.40.128.630">
    <property type="match status" value="1"/>
</dbReference>
<dbReference type="KEGG" id="psic:J4E96_18705"/>
<protein>
    <submittedName>
        <fullName evidence="4">PQQ-binding-like beta-propeller repeat protein</fullName>
    </submittedName>
</protein>
<feature type="transmembrane region" description="Helical" evidence="2">
    <location>
        <begin position="49"/>
        <end position="69"/>
    </location>
</feature>
<feature type="domain" description="Bulb-type lectin" evidence="3">
    <location>
        <begin position="404"/>
        <end position="530"/>
    </location>
</feature>
<keyword evidence="2" id="KW-0472">Membrane</keyword>
<keyword evidence="2" id="KW-0812">Transmembrane</keyword>
<keyword evidence="2" id="KW-1133">Transmembrane helix</keyword>
<dbReference type="RefSeq" id="WP_227423549.1">
    <property type="nucleotide sequence ID" value="NZ_CP071868.1"/>
</dbReference>
<gene>
    <name evidence="4" type="ORF">J4E96_18705</name>
</gene>
<sequence length="530" mass="54856">MGDRRGELQDVELVEVDAAELGAPAPARGADGVPPVPRRARDPRRRRRALAAVGLVVAAVVASSAVTTARENARLARLADLPGFLTPINGPMTVRWRADGSTFGGMSAFDGTLLGASFGEGGAAEVVALDPRTGAERWRTEIRAAGVDDSWPGCSFPSEPGDLGDLGDLPGSALPAIVCVVVDESVPTGTIENGQSLVPVRAHLTVLDPTTGAVLDERPTYATAGVAPLGTDIVLTHIDDAGHLQAERLDPLGGQPRWTFRTPDPVSMDDFGYPQGWTTTAEGLVVVRAPAEIDPAVGTWRELAWVLSPDGEVLRSPEPTAAPQADWTEALAGGALIGEHLSTTTGAVATRIVEVTTGRTFTIDGYPVAAGPDDGSLPGLLLAMTENDRSLRAYDLATGEPAWTSSRSGGNDLTRSGSTSTPVALDGRLIQIESKALTAIDGRTGETVWSTPLERPPDSYGGNAATGQLATDGRLILLSEPDPDGGAALVAYAVADGRRLWAADLPGDLYLLPIGGALYGWSGSGVVALG</sequence>
<dbReference type="SUPFAM" id="SSF50998">
    <property type="entry name" value="Quinoprotein alcohol dehydrogenase-like"/>
    <property type="match status" value="1"/>
</dbReference>
<dbReference type="EMBL" id="CP071868">
    <property type="protein sequence ID" value="QTE29278.1"/>
    <property type="molecule type" value="Genomic_DNA"/>
</dbReference>
<evidence type="ECO:0000313" key="4">
    <source>
        <dbReference type="EMBL" id="QTE29278.1"/>
    </source>
</evidence>
<dbReference type="AlphaFoldDB" id="A0A8A4ZI27"/>
<accession>A0A8A4ZI27</accession>
<dbReference type="Gene3D" id="2.130.10.10">
    <property type="entry name" value="YVTN repeat-like/Quinoprotein amine dehydrogenase"/>
    <property type="match status" value="1"/>
</dbReference>
<evidence type="ECO:0000256" key="2">
    <source>
        <dbReference type="SAM" id="Phobius"/>
    </source>
</evidence>
<proteinExistence type="predicted"/>
<dbReference type="PANTHER" id="PTHR34512:SF30">
    <property type="entry name" value="OUTER MEMBRANE PROTEIN ASSEMBLY FACTOR BAMB"/>
    <property type="match status" value="1"/>
</dbReference>
<dbReference type="Pfam" id="PF13360">
    <property type="entry name" value="PQQ_2"/>
    <property type="match status" value="1"/>
</dbReference>
<dbReference type="Proteomes" id="UP000663937">
    <property type="component" value="Chromosome"/>
</dbReference>
<dbReference type="InterPro" id="IPR002372">
    <property type="entry name" value="PQQ_rpt_dom"/>
</dbReference>
<evidence type="ECO:0000259" key="3">
    <source>
        <dbReference type="PROSITE" id="PS50927"/>
    </source>
</evidence>
<reference evidence="4" key="1">
    <citation type="submission" date="2021-03" db="EMBL/GenBank/DDBJ databases">
        <title>Pengzhenrongella sicca gen. nov., sp. nov., a new member of suborder Micrococcineae isolated from High-Arctic tundra soil.</title>
        <authorList>
            <person name="Peng F."/>
        </authorList>
    </citation>
    <scope>NUCLEOTIDE SEQUENCE</scope>
    <source>
        <strain evidence="4">LRZ-2</strain>
    </source>
</reference>
<organism evidence="4 5">
    <name type="scientific">Pengzhenrongella sicca</name>
    <dbReference type="NCBI Taxonomy" id="2819238"/>
    <lineage>
        <taxon>Bacteria</taxon>
        <taxon>Bacillati</taxon>
        <taxon>Actinomycetota</taxon>
        <taxon>Actinomycetes</taxon>
        <taxon>Micrococcales</taxon>
        <taxon>Pengzhenrongella</taxon>
    </lineage>
</organism>
<dbReference type="InterPro" id="IPR015943">
    <property type="entry name" value="WD40/YVTN_repeat-like_dom_sf"/>
</dbReference>
<feature type="region of interest" description="Disordered" evidence="1">
    <location>
        <begin position="22"/>
        <end position="44"/>
    </location>
</feature>
<dbReference type="InterPro" id="IPR011047">
    <property type="entry name" value="Quinoprotein_ADH-like_sf"/>
</dbReference>
<dbReference type="InterPro" id="IPR001480">
    <property type="entry name" value="Bulb-type_lectin_dom"/>
</dbReference>
<evidence type="ECO:0000256" key="1">
    <source>
        <dbReference type="SAM" id="MobiDB-lite"/>
    </source>
</evidence>
<dbReference type="PROSITE" id="PS50927">
    <property type="entry name" value="BULB_LECTIN"/>
    <property type="match status" value="1"/>
</dbReference>